<sequence length="235" mass="26885">MVVSTTGIQPIWIARLLDRQSKATVDNIKVVNKIHIKLHHDRVAKPSESLRPASYSHISSQVLILSVRGSLSVINCSARPEISRCMIFLLVRETKSTASYGPVSRRISARSFRMKKHCDAVSKRMKTTCDYPHYTFFATHGQPPTLRIAYTTGMQPVWNARLLDRQSKATVDDIKVVNKIHDKLHPDRLPFVAKPSESLRPASYSHISWQMLVLSIRRSLSINRYQQLIRRTSRD</sequence>
<protein>
    <submittedName>
        <fullName evidence="1">Uncharacterized protein</fullName>
    </submittedName>
</protein>
<accession>A0A0V0RFQ0</accession>
<dbReference type="AlphaFoldDB" id="A0A0V0RFQ0"/>
<proteinExistence type="predicted"/>
<dbReference type="EMBL" id="JYDL01000209">
    <property type="protein sequence ID" value="KRX13303.1"/>
    <property type="molecule type" value="Genomic_DNA"/>
</dbReference>
<evidence type="ECO:0000313" key="2">
    <source>
        <dbReference type="Proteomes" id="UP000054630"/>
    </source>
</evidence>
<organism evidence="1 2">
    <name type="scientific">Trichinella nelsoni</name>
    <dbReference type="NCBI Taxonomy" id="6336"/>
    <lineage>
        <taxon>Eukaryota</taxon>
        <taxon>Metazoa</taxon>
        <taxon>Ecdysozoa</taxon>
        <taxon>Nematoda</taxon>
        <taxon>Enoplea</taxon>
        <taxon>Dorylaimia</taxon>
        <taxon>Trichinellida</taxon>
        <taxon>Trichinellidae</taxon>
        <taxon>Trichinella</taxon>
    </lineage>
</organism>
<dbReference type="Proteomes" id="UP000054630">
    <property type="component" value="Unassembled WGS sequence"/>
</dbReference>
<name>A0A0V0RFQ0_9BILA</name>
<keyword evidence="2" id="KW-1185">Reference proteome</keyword>
<reference evidence="1 2" key="1">
    <citation type="submission" date="2015-01" db="EMBL/GenBank/DDBJ databases">
        <title>Evolution of Trichinella species and genotypes.</title>
        <authorList>
            <person name="Korhonen P.K."/>
            <person name="Edoardo P."/>
            <person name="Giuseppe L.R."/>
            <person name="Gasser R.B."/>
        </authorList>
    </citation>
    <scope>NUCLEOTIDE SEQUENCE [LARGE SCALE GENOMIC DNA]</scope>
    <source>
        <strain evidence="1">ISS37</strain>
    </source>
</reference>
<dbReference type="OrthoDB" id="5920076at2759"/>
<gene>
    <name evidence="1" type="ORF">T07_3684</name>
</gene>
<evidence type="ECO:0000313" key="1">
    <source>
        <dbReference type="EMBL" id="KRX13303.1"/>
    </source>
</evidence>
<comment type="caution">
    <text evidence="1">The sequence shown here is derived from an EMBL/GenBank/DDBJ whole genome shotgun (WGS) entry which is preliminary data.</text>
</comment>